<dbReference type="CDD" id="cd03791">
    <property type="entry name" value="GT5_Glycogen_synthase_DULL1-like"/>
    <property type="match status" value="1"/>
</dbReference>
<dbReference type="InterPro" id="IPR001296">
    <property type="entry name" value="Glyco_trans_1"/>
</dbReference>
<dbReference type="HAMAP" id="MF_00484">
    <property type="entry name" value="Glycogen_synth"/>
    <property type="match status" value="1"/>
</dbReference>
<dbReference type="GO" id="GO:0004373">
    <property type="term" value="F:alpha-1,4-glucan glucosyltransferase (UDP-glucose donor) activity"/>
    <property type="evidence" value="ECO:0007669"/>
    <property type="project" value="InterPro"/>
</dbReference>
<dbReference type="PANTHER" id="PTHR45825">
    <property type="entry name" value="GRANULE-BOUND STARCH SYNTHASE 1, CHLOROPLASTIC/AMYLOPLASTIC"/>
    <property type="match status" value="1"/>
</dbReference>
<feature type="domain" description="Starch synthase catalytic" evidence="9">
    <location>
        <begin position="16"/>
        <end position="260"/>
    </location>
</feature>
<comment type="similarity">
    <text evidence="3 7">Belongs to the glycosyltransferase 1 family. Bacterial/plant glycogen synthase subfamily.</text>
</comment>
<dbReference type="Gene3D" id="3.40.50.2000">
    <property type="entry name" value="Glycogen Phosphorylase B"/>
    <property type="match status" value="2"/>
</dbReference>
<organism evidence="10 11">
    <name type="scientific">candidate division WWE3 bacterium CG_4_9_14_0_2_um_filter_35_11</name>
    <dbReference type="NCBI Taxonomy" id="1975077"/>
    <lineage>
        <taxon>Bacteria</taxon>
        <taxon>Katanobacteria</taxon>
    </lineage>
</organism>
<protein>
    <recommendedName>
        <fullName evidence="7">Glycogen synthase</fullName>
        <ecNumber evidence="7">2.4.1.21</ecNumber>
    </recommendedName>
    <alternativeName>
        <fullName evidence="7">Starch [bacterial glycogen] synthase</fullName>
    </alternativeName>
</protein>
<dbReference type="AlphaFoldDB" id="A0A2M8EMR6"/>
<dbReference type="SUPFAM" id="SSF53756">
    <property type="entry name" value="UDP-Glycosyltransferase/glycogen phosphorylase"/>
    <property type="match status" value="1"/>
</dbReference>
<evidence type="ECO:0000256" key="6">
    <source>
        <dbReference type="ARBA" id="ARBA00023056"/>
    </source>
</evidence>
<comment type="function">
    <text evidence="2 7">Synthesizes alpha-1,4-glucan chains using ADP-glucose.</text>
</comment>
<dbReference type="UniPathway" id="UPA00164"/>
<sequence>MKKPLNSSSQSSPKYKILHIGAEVTPFSNVGGLSSVIAYLSKSLLKKGHDVRIFMPRFSFIDEKQFPMEMVFEGLAVPTGYAEGDGKPTELICNIRKHVTEDGIIVYFLENMEYYEKRSNVYNYSDDHVRWALLSYGALQFISEKLDWKPDIIHSHDWHTALVPNIVATKYRTSPFFEDIATVLTIHNIHFQGKSVDPSSELNFDDGKSQIPKFFSGRLKTLNFLRRGIIYSDLVNTVSNGYARQILTREYGSGLDKLLTELRSKLFGVINGIDYEKFDPLTDPLLPANFDINSIDARSENKLSLQKEFGLKEKAEVPLIGYVGRLDQQKGVDLLLEVLEKFLKDFNAQFVLIGSGDNGYEKAAQRLAKKFPQIVGVHTFPNFTLPKLVFGGADMMVMPSRFEPCGIVQMEAMRYGAVPIVRATGGLDDTVTDFDPATLNGTGFKFKDFDGWSLYGQLVRATETYRNKETWRKIQENAIRQNFSWTEVASKYEDLYKTAIHYKQEGFFHGDLFEL</sequence>
<evidence type="ECO:0000259" key="8">
    <source>
        <dbReference type="Pfam" id="PF00534"/>
    </source>
</evidence>
<dbReference type="Pfam" id="PF00534">
    <property type="entry name" value="Glycos_transf_1"/>
    <property type="match status" value="1"/>
</dbReference>
<gene>
    <name evidence="7" type="primary">glgA</name>
    <name evidence="10" type="ORF">CO058_00150</name>
</gene>
<evidence type="ECO:0000256" key="1">
    <source>
        <dbReference type="ARBA" id="ARBA00001478"/>
    </source>
</evidence>
<evidence type="ECO:0000256" key="4">
    <source>
        <dbReference type="ARBA" id="ARBA00022676"/>
    </source>
</evidence>
<evidence type="ECO:0000256" key="3">
    <source>
        <dbReference type="ARBA" id="ARBA00010281"/>
    </source>
</evidence>
<comment type="caution">
    <text evidence="10">The sequence shown here is derived from an EMBL/GenBank/DDBJ whole genome shotgun (WGS) entry which is preliminary data.</text>
</comment>
<accession>A0A2M8EMR6</accession>
<dbReference type="EMBL" id="PFSJ01000003">
    <property type="protein sequence ID" value="PJC24030.1"/>
    <property type="molecule type" value="Genomic_DNA"/>
</dbReference>
<keyword evidence="6 7" id="KW-0320">Glycogen biosynthesis</keyword>
<dbReference type="PANTHER" id="PTHR45825:SF11">
    <property type="entry name" value="ALPHA AMYLASE DOMAIN-CONTAINING PROTEIN"/>
    <property type="match status" value="1"/>
</dbReference>
<reference evidence="11" key="1">
    <citation type="submission" date="2017-09" db="EMBL/GenBank/DDBJ databases">
        <title>Depth-based differentiation of microbial function through sediment-hosted aquifers and enrichment of novel symbionts in the deep terrestrial subsurface.</title>
        <authorList>
            <person name="Probst A.J."/>
            <person name="Ladd B."/>
            <person name="Jarett J.K."/>
            <person name="Geller-Mcgrath D.E."/>
            <person name="Sieber C.M.K."/>
            <person name="Emerson J.B."/>
            <person name="Anantharaman K."/>
            <person name="Thomas B.C."/>
            <person name="Malmstrom R."/>
            <person name="Stieglmeier M."/>
            <person name="Klingl A."/>
            <person name="Woyke T."/>
            <person name="Ryan C.M."/>
            <person name="Banfield J.F."/>
        </authorList>
    </citation>
    <scope>NUCLEOTIDE SEQUENCE [LARGE SCALE GENOMIC DNA]</scope>
</reference>
<dbReference type="EC" id="2.4.1.21" evidence="7"/>
<dbReference type="NCBIfam" id="TIGR02095">
    <property type="entry name" value="glgA"/>
    <property type="match status" value="1"/>
</dbReference>
<dbReference type="Proteomes" id="UP000229756">
    <property type="component" value="Unassembled WGS sequence"/>
</dbReference>
<evidence type="ECO:0000259" key="9">
    <source>
        <dbReference type="Pfam" id="PF08323"/>
    </source>
</evidence>
<keyword evidence="4 7" id="KW-0328">Glycosyltransferase</keyword>
<dbReference type="GO" id="GO:0009011">
    <property type="term" value="F:alpha-1,4-glucan glucosyltransferase (ADP-glucose donor) activity"/>
    <property type="evidence" value="ECO:0007669"/>
    <property type="project" value="UniProtKB-UniRule"/>
</dbReference>
<evidence type="ECO:0000256" key="5">
    <source>
        <dbReference type="ARBA" id="ARBA00022679"/>
    </source>
</evidence>
<keyword evidence="5 7" id="KW-0808">Transferase</keyword>
<evidence type="ECO:0000313" key="11">
    <source>
        <dbReference type="Proteomes" id="UP000229756"/>
    </source>
</evidence>
<dbReference type="InterPro" id="IPR013534">
    <property type="entry name" value="Starch_synth_cat_dom"/>
</dbReference>
<evidence type="ECO:0000256" key="2">
    <source>
        <dbReference type="ARBA" id="ARBA00002764"/>
    </source>
</evidence>
<dbReference type="InterPro" id="IPR011835">
    <property type="entry name" value="GS/SS"/>
</dbReference>
<dbReference type="GO" id="GO:0005978">
    <property type="term" value="P:glycogen biosynthetic process"/>
    <property type="evidence" value="ECO:0007669"/>
    <property type="project" value="UniProtKB-UniRule"/>
</dbReference>
<comment type="caution">
    <text evidence="7">Lacks conserved residue(s) required for the propagation of feature annotation.</text>
</comment>
<name>A0A2M8EMR6_UNCKA</name>
<evidence type="ECO:0000256" key="7">
    <source>
        <dbReference type="HAMAP-Rule" id="MF_00484"/>
    </source>
</evidence>
<feature type="domain" description="Glycosyl transferase family 1" evidence="8">
    <location>
        <begin position="311"/>
        <end position="446"/>
    </location>
</feature>
<comment type="pathway">
    <text evidence="7">Glycan biosynthesis; glycogen biosynthesis.</text>
</comment>
<comment type="catalytic activity">
    <reaction evidence="1 7">
        <text>[(1-&gt;4)-alpha-D-glucosyl](n) + ADP-alpha-D-glucose = [(1-&gt;4)-alpha-D-glucosyl](n+1) + ADP + H(+)</text>
        <dbReference type="Rhea" id="RHEA:18189"/>
        <dbReference type="Rhea" id="RHEA-COMP:9584"/>
        <dbReference type="Rhea" id="RHEA-COMP:9587"/>
        <dbReference type="ChEBI" id="CHEBI:15378"/>
        <dbReference type="ChEBI" id="CHEBI:15444"/>
        <dbReference type="ChEBI" id="CHEBI:57498"/>
        <dbReference type="ChEBI" id="CHEBI:456216"/>
        <dbReference type="EC" id="2.4.1.21"/>
    </reaction>
</comment>
<proteinExistence type="inferred from homology"/>
<evidence type="ECO:0000313" key="10">
    <source>
        <dbReference type="EMBL" id="PJC24030.1"/>
    </source>
</evidence>
<dbReference type="Pfam" id="PF08323">
    <property type="entry name" value="Glyco_transf_5"/>
    <property type="match status" value="1"/>
</dbReference>